<dbReference type="AlphaFoldDB" id="A0A8A4TFF2"/>
<evidence type="ECO:0000313" key="1">
    <source>
        <dbReference type="EMBL" id="QTD48267.1"/>
    </source>
</evidence>
<dbReference type="InterPro" id="IPR019587">
    <property type="entry name" value="Polyketide_cyclase/dehydratase"/>
</dbReference>
<evidence type="ECO:0000313" key="2">
    <source>
        <dbReference type="Proteomes" id="UP000663929"/>
    </source>
</evidence>
<protein>
    <submittedName>
        <fullName evidence="1">SRPBCC family protein</fullName>
    </submittedName>
</protein>
<name>A0A8A4TFF2_SULCO</name>
<reference evidence="1" key="1">
    <citation type="submission" date="2021-03" db="EMBL/GenBank/DDBJ databases">
        <title>Acanthopleuribacteraceae sp. M133.</title>
        <authorList>
            <person name="Wang G."/>
        </authorList>
    </citation>
    <scope>NUCLEOTIDE SEQUENCE</scope>
    <source>
        <strain evidence="1">M133</strain>
    </source>
</reference>
<accession>A0A8A4TFF2</accession>
<dbReference type="EMBL" id="CP071793">
    <property type="protein sequence ID" value="QTD48267.1"/>
    <property type="molecule type" value="Genomic_DNA"/>
</dbReference>
<dbReference type="InterPro" id="IPR023393">
    <property type="entry name" value="START-like_dom_sf"/>
</dbReference>
<gene>
    <name evidence="1" type="ORF">J3U87_22005</name>
</gene>
<keyword evidence="2" id="KW-1185">Reference proteome</keyword>
<dbReference type="KEGG" id="scor:J3U87_22005"/>
<dbReference type="SUPFAM" id="SSF55961">
    <property type="entry name" value="Bet v1-like"/>
    <property type="match status" value="1"/>
</dbReference>
<dbReference type="Pfam" id="PF10604">
    <property type="entry name" value="Polyketide_cyc2"/>
    <property type="match status" value="1"/>
</dbReference>
<sequence>MNQTHRGQRHRYTFEHEAKGSAQAVFPLLCPVRERDWVPGWEADIVYSESGVAEAGCVFRVHKHGQPTTWMVTRYEPDTYRIQFAVFHGDSHLEQLDVHLTPAGNDRCRVHWGRTFTTLNPQGEAAMKAYDEATFRKHMSDLAGHLDGYLRSGVDID</sequence>
<dbReference type="RefSeq" id="WP_237377924.1">
    <property type="nucleotide sequence ID" value="NZ_CP071793.1"/>
</dbReference>
<dbReference type="Proteomes" id="UP000663929">
    <property type="component" value="Chromosome"/>
</dbReference>
<dbReference type="Gene3D" id="3.30.530.20">
    <property type="match status" value="1"/>
</dbReference>
<proteinExistence type="predicted"/>
<organism evidence="1 2">
    <name type="scientific">Sulfidibacter corallicola</name>
    <dbReference type="NCBI Taxonomy" id="2818388"/>
    <lineage>
        <taxon>Bacteria</taxon>
        <taxon>Pseudomonadati</taxon>
        <taxon>Acidobacteriota</taxon>
        <taxon>Holophagae</taxon>
        <taxon>Acanthopleuribacterales</taxon>
        <taxon>Acanthopleuribacteraceae</taxon>
        <taxon>Sulfidibacter</taxon>
    </lineage>
</organism>